<dbReference type="EMBL" id="DOYJ01000107">
    <property type="protein sequence ID" value="HCB75253.1"/>
    <property type="molecule type" value="Genomic_DNA"/>
</dbReference>
<feature type="transmembrane region" description="Helical" evidence="1">
    <location>
        <begin position="120"/>
        <end position="144"/>
    </location>
</feature>
<keyword evidence="1" id="KW-0812">Transmembrane</keyword>
<feature type="transmembrane region" description="Helical" evidence="1">
    <location>
        <begin position="64"/>
        <end position="91"/>
    </location>
</feature>
<evidence type="ECO:0000313" key="2">
    <source>
        <dbReference type="EMBL" id="HCB75253.1"/>
    </source>
</evidence>
<organism evidence="2 3">
    <name type="scientific">Sphingomonas bacterium</name>
    <dbReference type="NCBI Taxonomy" id="1895847"/>
    <lineage>
        <taxon>Bacteria</taxon>
        <taxon>Pseudomonadati</taxon>
        <taxon>Pseudomonadota</taxon>
        <taxon>Alphaproteobacteria</taxon>
        <taxon>Sphingomonadales</taxon>
        <taxon>Sphingomonadaceae</taxon>
        <taxon>Sphingomonas</taxon>
    </lineage>
</organism>
<evidence type="ECO:0000313" key="3">
    <source>
        <dbReference type="Proteomes" id="UP000262699"/>
    </source>
</evidence>
<dbReference type="AlphaFoldDB" id="A0A3D0WBX7"/>
<reference evidence="2 3" key="1">
    <citation type="journal article" date="2018" name="Nat. Biotechnol.">
        <title>A standardized bacterial taxonomy based on genome phylogeny substantially revises the tree of life.</title>
        <authorList>
            <person name="Parks D.H."/>
            <person name="Chuvochina M."/>
            <person name="Waite D.W."/>
            <person name="Rinke C."/>
            <person name="Skarshewski A."/>
            <person name="Chaumeil P.A."/>
            <person name="Hugenholtz P."/>
        </authorList>
    </citation>
    <scope>NUCLEOTIDE SEQUENCE [LARGE SCALE GENOMIC DNA]</scope>
    <source>
        <strain evidence="2">UBA9015</strain>
    </source>
</reference>
<protein>
    <submittedName>
        <fullName evidence="2">Uncharacterized protein</fullName>
    </submittedName>
</protein>
<keyword evidence="1" id="KW-0472">Membrane</keyword>
<accession>A0A3D0WBX7</accession>
<evidence type="ECO:0000256" key="1">
    <source>
        <dbReference type="SAM" id="Phobius"/>
    </source>
</evidence>
<proteinExistence type="predicted"/>
<dbReference type="Proteomes" id="UP000262699">
    <property type="component" value="Unassembled WGS sequence"/>
</dbReference>
<comment type="caution">
    <text evidence="2">The sequence shown here is derived from an EMBL/GenBank/DDBJ whole genome shotgun (WGS) entry which is preliminary data.</text>
</comment>
<gene>
    <name evidence="2" type="ORF">DEP91_03645</name>
</gene>
<name>A0A3D0WBX7_9SPHN</name>
<sequence length="211" mass="22543">MTRRLAWIVMALTAHSLGPRRADWACAMAAELEVAEERGQPLRFAIGCLLGAWRTMLGHAEGRFTLVAHGLAIGVILPVAGMLAVAAIFGFPFMAASDGLAGYLYGSGEHRLLLNVGNMIAAPSLLCLMLLTAALHLPVAWWILDRDWARVGMASRFGAAAVTTLTIVSGCAAIDPTSLILPIWVLAAETAAIFTLATWQSQLPRHEQPAF</sequence>
<keyword evidence="1" id="KW-1133">Transmembrane helix</keyword>